<evidence type="ECO:0000256" key="1">
    <source>
        <dbReference type="SAM" id="Phobius"/>
    </source>
</evidence>
<name>A0A0F6HDA4_LEPIR</name>
<organism evidence="2 3">
    <name type="scientific">Leptospira interrogans str. UI 12621</name>
    <dbReference type="NCBI Taxonomy" id="1049937"/>
    <lineage>
        <taxon>Bacteria</taxon>
        <taxon>Pseudomonadati</taxon>
        <taxon>Spirochaetota</taxon>
        <taxon>Spirochaetia</taxon>
        <taxon>Leptospirales</taxon>
        <taxon>Leptospiraceae</taxon>
        <taxon>Leptospira</taxon>
    </lineage>
</organism>
<dbReference type="AlphaFoldDB" id="A0A0F6HDA4"/>
<sequence length="41" mass="4866">MELSNKNIWYFAIKLTIFNFIRIGKTFKVKKIKAGLLDAYK</sequence>
<reference evidence="2 3" key="1">
    <citation type="submission" date="2012-09" db="EMBL/GenBank/DDBJ databases">
        <authorList>
            <person name="Harkins D.M."/>
            <person name="Durkin A.S."/>
            <person name="Brinkac L.M."/>
            <person name="Selengut J.D."/>
            <person name="Sanka R."/>
            <person name="DePew J."/>
            <person name="Purushe J."/>
            <person name="Chanthongthip A."/>
            <person name="Lattana O."/>
            <person name="Phetsouvanh R."/>
            <person name="Newton P.N."/>
            <person name="Vinetz J.M."/>
            <person name="Sutton G.G."/>
            <person name="Nelson W.C."/>
            <person name="Fouts D.E."/>
        </authorList>
    </citation>
    <scope>NUCLEOTIDE SEQUENCE [LARGE SCALE GENOMIC DNA]</scope>
    <source>
        <strain evidence="2 3">UI 12621</strain>
    </source>
</reference>
<feature type="transmembrane region" description="Helical" evidence="1">
    <location>
        <begin position="6"/>
        <end position="23"/>
    </location>
</feature>
<gene>
    <name evidence="2" type="ORF">LEP1GSC104_3091</name>
</gene>
<accession>A0A0F6HDA4</accession>
<evidence type="ECO:0000313" key="3">
    <source>
        <dbReference type="Proteomes" id="UP000006324"/>
    </source>
</evidence>
<protein>
    <submittedName>
        <fullName evidence="2">Uncharacterized protein</fullName>
    </submittedName>
</protein>
<dbReference type="Proteomes" id="UP000006324">
    <property type="component" value="Unassembled WGS sequence"/>
</dbReference>
<keyword evidence="1" id="KW-0472">Membrane</keyword>
<dbReference type="EMBL" id="AHNQ02000014">
    <property type="protein sequence ID" value="EKO26298.1"/>
    <property type="molecule type" value="Genomic_DNA"/>
</dbReference>
<keyword evidence="1" id="KW-0812">Transmembrane</keyword>
<comment type="caution">
    <text evidence="2">The sequence shown here is derived from an EMBL/GenBank/DDBJ whole genome shotgun (WGS) entry which is preliminary data.</text>
</comment>
<proteinExistence type="predicted"/>
<evidence type="ECO:0000313" key="2">
    <source>
        <dbReference type="EMBL" id="EKO26298.1"/>
    </source>
</evidence>
<keyword evidence="1" id="KW-1133">Transmembrane helix</keyword>